<dbReference type="GO" id="GO:0019354">
    <property type="term" value="P:siroheme biosynthetic process"/>
    <property type="evidence" value="ECO:0007669"/>
    <property type="project" value="InterPro"/>
</dbReference>
<feature type="domain" description="Siroheme synthase central" evidence="7">
    <location>
        <begin position="120"/>
        <end position="145"/>
    </location>
</feature>
<evidence type="ECO:0000259" key="7">
    <source>
        <dbReference type="Pfam" id="PF14824"/>
    </source>
</evidence>
<evidence type="ECO:0000256" key="3">
    <source>
        <dbReference type="ARBA" id="ARBA00023002"/>
    </source>
</evidence>
<keyword evidence="5" id="KW-0627">Porphyrin biosynthesis</keyword>
<dbReference type="Pfam" id="PF13241">
    <property type="entry name" value="NAD_binding_7"/>
    <property type="match status" value="1"/>
</dbReference>
<dbReference type="Gene3D" id="3.30.160.110">
    <property type="entry name" value="Siroheme synthase, domain 2"/>
    <property type="match status" value="1"/>
</dbReference>
<protein>
    <recommendedName>
        <fullName evidence="2">precorrin-2 dehydrogenase</fullName>
        <ecNumber evidence="2">1.3.1.76</ecNumber>
    </recommendedName>
</protein>
<dbReference type="InterPro" id="IPR006367">
    <property type="entry name" value="Sirohaem_synthase_N"/>
</dbReference>
<gene>
    <name evidence="8" type="ORF">GCM10009066_11860</name>
</gene>
<keyword evidence="3" id="KW-0560">Oxidoreductase</keyword>
<name>A0AAV3S7W2_9EURY</name>
<dbReference type="RefSeq" id="WP_211311184.1">
    <property type="nucleotide sequence ID" value="NZ_BAAABL010000042.1"/>
</dbReference>
<dbReference type="EMBL" id="BAAABL010000042">
    <property type="protein sequence ID" value="GAA0299320.1"/>
    <property type="molecule type" value="Genomic_DNA"/>
</dbReference>
<dbReference type="PANTHER" id="PTHR35330:SF1">
    <property type="entry name" value="SIROHEME BIOSYNTHESIS PROTEIN MET8"/>
    <property type="match status" value="1"/>
</dbReference>
<proteinExistence type="predicted"/>
<comment type="caution">
    <text evidence="8">The sequence shown here is derived from an EMBL/GenBank/DDBJ whole genome shotgun (WGS) entry which is preliminary data.</text>
</comment>
<evidence type="ECO:0000313" key="9">
    <source>
        <dbReference type="Proteomes" id="UP001500837"/>
    </source>
</evidence>
<comment type="catalytic activity">
    <reaction evidence="6">
        <text>precorrin-2 + NAD(+) = sirohydrochlorin + NADH + 2 H(+)</text>
        <dbReference type="Rhea" id="RHEA:15613"/>
        <dbReference type="ChEBI" id="CHEBI:15378"/>
        <dbReference type="ChEBI" id="CHEBI:57540"/>
        <dbReference type="ChEBI" id="CHEBI:57945"/>
        <dbReference type="ChEBI" id="CHEBI:58351"/>
        <dbReference type="ChEBI" id="CHEBI:58827"/>
        <dbReference type="EC" id="1.3.1.76"/>
    </reaction>
</comment>
<evidence type="ECO:0000256" key="1">
    <source>
        <dbReference type="ARBA" id="ARBA00005010"/>
    </source>
</evidence>
<dbReference type="SUPFAM" id="SSF51735">
    <property type="entry name" value="NAD(P)-binding Rossmann-fold domains"/>
    <property type="match status" value="1"/>
</dbReference>
<evidence type="ECO:0000256" key="6">
    <source>
        <dbReference type="ARBA" id="ARBA00047561"/>
    </source>
</evidence>
<sequence>MIPLAFDFTDESVLVVGGGTVGARKARRFAREARVVVLSPTFATADFGEADRVRARADAELLDAWVSRLDPALVVAATDDSETNDAVVAAGRSAGALVNRADHAGERVFDDVAVPATVRDDPVTVAVSTGGSSPALAKHLRERIGATIDGAGAMADLSAGLRDDLREAGVPPAQRRDAVRAVVRSEPVWKALRSAATKDDQAVDDAVRGVVAEVVDTEHTT</sequence>
<evidence type="ECO:0000256" key="4">
    <source>
        <dbReference type="ARBA" id="ARBA00023027"/>
    </source>
</evidence>
<evidence type="ECO:0000256" key="5">
    <source>
        <dbReference type="ARBA" id="ARBA00023244"/>
    </source>
</evidence>
<accession>A0AAV3S7W2</accession>
<dbReference type="AlphaFoldDB" id="A0AAV3S7W2"/>
<dbReference type="GO" id="GO:0043115">
    <property type="term" value="F:precorrin-2 dehydrogenase activity"/>
    <property type="evidence" value="ECO:0007669"/>
    <property type="project" value="UniProtKB-EC"/>
</dbReference>
<dbReference type="NCBIfam" id="TIGR01470">
    <property type="entry name" value="cysG_Nterm"/>
    <property type="match status" value="1"/>
</dbReference>
<dbReference type="PANTHER" id="PTHR35330">
    <property type="entry name" value="SIROHEME BIOSYNTHESIS PROTEIN MET8"/>
    <property type="match status" value="1"/>
</dbReference>
<organism evidence="8 9">
    <name type="scientific">Halarchaeum salinum</name>
    <dbReference type="NCBI Taxonomy" id="489912"/>
    <lineage>
        <taxon>Archaea</taxon>
        <taxon>Methanobacteriati</taxon>
        <taxon>Methanobacteriota</taxon>
        <taxon>Stenosarchaea group</taxon>
        <taxon>Halobacteria</taxon>
        <taxon>Halobacteriales</taxon>
        <taxon>Halobacteriaceae</taxon>
    </lineage>
</organism>
<comment type="pathway">
    <text evidence="1">Porphyrin-containing compound metabolism; siroheme biosynthesis; sirohydrochlorin from precorrin-2: step 1/1.</text>
</comment>
<dbReference type="InterPro" id="IPR036291">
    <property type="entry name" value="NAD(P)-bd_dom_sf"/>
</dbReference>
<keyword evidence="4" id="KW-0520">NAD</keyword>
<dbReference type="Pfam" id="PF14824">
    <property type="entry name" value="Sirohm_synth_M"/>
    <property type="match status" value="1"/>
</dbReference>
<dbReference type="SUPFAM" id="SSF75615">
    <property type="entry name" value="Siroheme synthase middle domains-like"/>
    <property type="match status" value="1"/>
</dbReference>
<dbReference type="InterPro" id="IPR028281">
    <property type="entry name" value="Sirohaem_synthase_central"/>
</dbReference>
<keyword evidence="9" id="KW-1185">Reference proteome</keyword>
<dbReference type="InterPro" id="IPR028161">
    <property type="entry name" value="Met8-like"/>
</dbReference>
<evidence type="ECO:0000313" key="8">
    <source>
        <dbReference type="EMBL" id="GAA0299320.1"/>
    </source>
</evidence>
<dbReference type="GO" id="GO:0004325">
    <property type="term" value="F:ferrochelatase activity"/>
    <property type="evidence" value="ECO:0007669"/>
    <property type="project" value="InterPro"/>
</dbReference>
<dbReference type="EC" id="1.3.1.76" evidence="2"/>
<reference evidence="8 9" key="1">
    <citation type="journal article" date="2019" name="Int. J. Syst. Evol. Microbiol.">
        <title>The Global Catalogue of Microorganisms (GCM) 10K type strain sequencing project: providing services to taxonomists for standard genome sequencing and annotation.</title>
        <authorList>
            <consortium name="The Broad Institute Genomics Platform"/>
            <consortium name="The Broad Institute Genome Sequencing Center for Infectious Disease"/>
            <person name="Wu L."/>
            <person name="Ma J."/>
        </authorList>
    </citation>
    <scope>NUCLEOTIDE SEQUENCE [LARGE SCALE GENOMIC DNA]</scope>
    <source>
        <strain evidence="8 9">JCM 16330</strain>
    </source>
</reference>
<dbReference type="Proteomes" id="UP001500837">
    <property type="component" value="Unassembled WGS sequence"/>
</dbReference>
<dbReference type="Gene3D" id="3.40.50.720">
    <property type="entry name" value="NAD(P)-binding Rossmann-like Domain"/>
    <property type="match status" value="1"/>
</dbReference>
<evidence type="ECO:0000256" key="2">
    <source>
        <dbReference type="ARBA" id="ARBA00012400"/>
    </source>
</evidence>